<reference evidence="2 3" key="1">
    <citation type="submission" date="2016-10" db="EMBL/GenBank/DDBJ databases">
        <authorList>
            <person name="de Groot N.N."/>
        </authorList>
    </citation>
    <scope>NUCLEOTIDE SEQUENCE [LARGE SCALE GENOMIC DNA]</scope>
    <source>
        <strain evidence="2 3">CGMCC 1.11030</strain>
    </source>
</reference>
<evidence type="ECO:0000256" key="1">
    <source>
        <dbReference type="SAM" id="Phobius"/>
    </source>
</evidence>
<dbReference type="AlphaFoldDB" id="A0A1I3PBP2"/>
<feature type="transmembrane region" description="Helical" evidence="1">
    <location>
        <begin position="52"/>
        <end position="69"/>
    </location>
</feature>
<sequence>MIRGMFSLDAPPESIRLARRLGMVGLVLVIFAPIGVDVWTGEESTMRALSRAIGSAVGLALGALVVYGVRRLFGARRRGEETREKLE</sequence>
<evidence type="ECO:0000313" key="2">
    <source>
        <dbReference type="EMBL" id="SFJ18831.1"/>
    </source>
</evidence>
<dbReference type="Proteomes" id="UP000199377">
    <property type="component" value="Unassembled WGS sequence"/>
</dbReference>
<dbReference type="RefSeq" id="WP_092865624.1">
    <property type="nucleotide sequence ID" value="NZ_FOQH01000016.1"/>
</dbReference>
<keyword evidence="1" id="KW-0472">Membrane</keyword>
<gene>
    <name evidence="2" type="ORF">SAMN05216258_11627</name>
</gene>
<organism evidence="2 3">
    <name type="scientific">Albimonas pacifica</name>
    <dbReference type="NCBI Taxonomy" id="1114924"/>
    <lineage>
        <taxon>Bacteria</taxon>
        <taxon>Pseudomonadati</taxon>
        <taxon>Pseudomonadota</taxon>
        <taxon>Alphaproteobacteria</taxon>
        <taxon>Rhodobacterales</taxon>
        <taxon>Paracoccaceae</taxon>
        <taxon>Albimonas</taxon>
    </lineage>
</organism>
<keyword evidence="3" id="KW-1185">Reference proteome</keyword>
<keyword evidence="1" id="KW-0812">Transmembrane</keyword>
<name>A0A1I3PBP2_9RHOB</name>
<evidence type="ECO:0000313" key="3">
    <source>
        <dbReference type="Proteomes" id="UP000199377"/>
    </source>
</evidence>
<proteinExistence type="predicted"/>
<accession>A0A1I3PBP2</accession>
<dbReference type="STRING" id="1114924.SAMN05216258_11627"/>
<feature type="transmembrane region" description="Helical" evidence="1">
    <location>
        <begin position="21"/>
        <end position="40"/>
    </location>
</feature>
<protein>
    <submittedName>
        <fullName evidence="2">Uncharacterized protein</fullName>
    </submittedName>
</protein>
<dbReference type="EMBL" id="FOQH01000016">
    <property type="protein sequence ID" value="SFJ18831.1"/>
    <property type="molecule type" value="Genomic_DNA"/>
</dbReference>
<keyword evidence="1" id="KW-1133">Transmembrane helix</keyword>